<proteinExistence type="predicted"/>
<sequence>MDPTQFHLAIFEIPKSLATYCCCSGAKSPGHCCAGVKLAPSKSLRLYRRLHYDIVKHKNPGANLHEIECMHSDKFADWFNHHVQDLQLNNDDPILKDLKFLSKGPNQIGL</sequence>
<name>A0ACC0AES6_CATRO</name>
<organism evidence="1 2">
    <name type="scientific">Catharanthus roseus</name>
    <name type="common">Madagascar periwinkle</name>
    <name type="synonym">Vinca rosea</name>
    <dbReference type="NCBI Taxonomy" id="4058"/>
    <lineage>
        <taxon>Eukaryota</taxon>
        <taxon>Viridiplantae</taxon>
        <taxon>Streptophyta</taxon>
        <taxon>Embryophyta</taxon>
        <taxon>Tracheophyta</taxon>
        <taxon>Spermatophyta</taxon>
        <taxon>Magnoliopsida</taxon>
        <taxon>eudicotyledons</taxon>
        <taxon>Gunneridae</taxon>
        <taxon>Pentapetalae</taxon>
        <taxon>asterids</taxon>
        <taxon>lamiids</taxon>
        <taxon>Gentianales</taxon>
        <taxon>Apocynaceae</taxon>
        <taxon>Rauvolfioideae</taxon>
        <taxon>Vinceae</taxon>
        <taxon>Catharanthinae</taxon>
        <taxon>Catharanthus</taxon>
    </lineage>
</organism>
<protein>
    <submittedName>
        <fullName evidence="1">Uncharacterized protein</fullName>
    </submittedName>
</protein>
<accession>A0ACC0AES6</accession>
<keyword evidence="2" id="KW-1185">Reference proteome</keyword>
<dbReference type="EMBL" id="CM044706">
    <property type="protein sequence ID" value="KAI5658875.1"/>
    <property type="molecule type" value="Genomic_DNA"/>
</dbReference>
<evidence type="ECO:0000313" key="1">
    <source>
        <dbReference type="EMBL" id="KAI5658875.1"/>
    </source>
</evidence>
<gene>
    <name evidence="1" type="ORF">M9H77_27668</name>
</gene>
<dbReference type="Proteomes" id="UP001060085">
    <property type="component" value="Linkage Group LG06"/>
</dbReference>
<comment type="caution">
    <text evidence="1">The sequence shown here is derived from an EMBL/GenBank/DDBJ whole genome shotgun (WGS) entry which is preliminary data.</text>
</comment>
<evidence type="ECO:0000313" key="2">
    <source>
        <dbReference type="Proteomes" id="UP001060085"/>
    </source>
</evidence>
<reference evidence="2" key="1">
    <citation type="journal article" date="2023" name="Nat. Plants">
        <title>Single-cell RNA sequencing provides a high-resolution roadmap for understanding the multicellular compartmentation of specialized metabolism.</title>
        <authorList>
            <person name="Sun S."/>
            <person name="Shen X."/>
            <person name="Li Y."/>
            <person name="Li Y."/>
            <person name="Wang S."/>
            <person name="Li R."/>
            <person name="Zhang H."/>
            <person name="Shen G."/>
            <person name="Guo B."/>
            <person name="Wei J."/>
            <person name="Xu J."/>
            <person name="St-Pierre B."/>
            <person name="Chen S."/>
            <person name="Sun C."/>
        </authorList>
    </citation>
    <scope>NUCLEOTIDE SEQUENCE [LARGE SCALE GENOMIC DNA]</scope>
</reference>